<keyword evidence="2" id="KW-1185">Reference proteome</keyword>
<evidence type="ECO:0000313" key="2">
    <source>
        <dbReference type="Proteomes" id="UP000324222"/>
    </source>
</evidence>
<dbReference type="AlphaFoldDB" id="A0A5B7FRA0"/>
<gene>
    <name evidence="1" type="ORF">E2C01_043819</name>
</gene>
<evidence type="ECO:0000313" key="1">
    <source>
        <dbReference type="EMBL" id="MPC50001.1"/>
    </source>
</evidence>
<sequence length="168" mass="18791">MTNDAFQLNIRQQEQHNKLSWILTTLTKSWKVMAVVVGVRDLAASCSRLCKSTAATNSGWTRAFRKSGHGISPNPSKSNCGGGDDTGRKVWVWVRVRVRVGRLVKAIHVHSSLSPCSSFHYMLVLHRCLALSFTAYRRREAGKDNAATYVRRHSSAEVLCFADVEDNE</sequence>
<organism evidence="1 2">
    <name type="scientific">Portunus trituberculatus</name>
    <name type="common">Swimming crab</name>
    <name type="synonym">Neptunus trituberculatus</name>
    <dbReference type="NCBI Taxonomy" id="210409"/>
    <lineage>
        <taxon>Eukaryota</taxon>
        <taxon>Metazoa</taxon>
        <taxon>Ecdysozoa</taxon>
        <taxon>Arthropoda</taxon>
        <taxon>Crustacea</taxon>
        <taxon>Multicrustacea</taxon>
        <taxon>Malacostraca</taxon>
        <taxon>Eumalacostraca</taxon>
        <taxon>Eucarida</taxon>
        <taxon>Decapoda</taxon>
        <taxon>Pleocyemata</taxon>
        <taxon>Brachyura</taxon>
        <taxon>Eubrachyura</taxon>
        <taxon>Portunoidea</taxon>
        <taxon>Portunidae</taxon>
        <taxon>Portuninae</taxon>
        <taxon>Portunus</taxon>
    </lineage>
</organism>
<name>A0A5B7FRA0_PORTR</name>
<dbReference type="Proteomes" id="UP000324222">
    <property type="component" value="Unassembled WGS sequence"/>
</dbReference>
<proteinExistence type="predicted"/>
<comment type="caution">
    <text evidence="1">The sequence shown here is derived from an EMBL/GenBank/DDBJ whole genome shotgun (WGS) entry which is preliminary data.</text>
</comment>
<protein>
    <submittedName>
        <fullName evidence="1">Uncharacterized protein</fullName>
    </submittedName>
</protein>
<reference evidence="1 2" key="1">
    <citation type="submission" date="2019-05" db="EMBL/GenBank/DDBJ databases">
        <title>Another draft genome of Portunus trituberculatus and its Hox gene families provides insights of decapod evolution.</title>
        <authorList>
            <person name="Jeong J.-H."/>
            <person name="Song I."/>
            <person name="Kim S."/>
            <person name="Choi T."/>
            <person name="Kim D."/>
            <person name="Ryu S."/>
            <person name="Kim W."/>
        </authorList>
    </citation>
    <scope>NUCLEOTIDE SEQUENCE [LARGE SCALE GENOMIC DNA]</scope>
    <source>
        <tissue evidence="1">Muscle</tissue>
    </source>
</reference>
<accession>A0A5B7FRA0</accession>
<dbReference type="EMBL" id="VSRR010009225">
    <property type="protein sequence ID" value="MPC50001.1"/>
    <property type="molecule type" value="Genomic_DNA"/>
</dbReference>